<dbReference type="PANTHER" id="PTHR47611">
    <property type="entry name" value="HAT DIMERISATION DOMAIN, C-TERMINAL"/>
    <property type="match status" value="1"/>
</dbReference>
<dbReference type="InterPro" id="IPR008906">
    <property type="entry name" value="HATC_C_dom"/>
</dbReference>
<organism evidence="2 3">
    <name type="scientific">Dryococelus australis</name>
    <dbReference type="NCBI Taxonomy" id="614101"/>
    <lineage>
        <taxon>Eukaryota</taxon>
        <taxon>Metazoa</taxon>
        <taxon>Ecdysozoa</taxon>
        <taxon>Arthropoda</taxon>
        <taxon>Hexapoda</taxon>
        <taxon>Insecta</taxon>
        <taxon>Pterygota</taxon>
        <taxon>Neoptera</taxon>
        <taxon>Polyneoptera</taxon>
        <taxon>Phasmatodea</taxon>
        <taxon>Verophasmatodea</taxon>
        <taxon>Anareolatae</taxon>
        <taxon>Phasmatidae</taxon>
        <taxon>Eurycanthinae</taxon>
        <taxon>Dryococelus</taxon>
    </lineage>
</organism>
<evidence type="ECO:0000313" key="3">
    <source>
        <dbReference type="Proteomes" id="UP001159363"/>
    </source>
</evidence>
<dbReference type="InterPro" id="IPR012337">
    <property type="entry name" value="RNaseH-like_sf"/>
</dbReference>
<proteinExistence type="predicted"/>
<reference evidence="2 3" key="1">
    <citation type="submission" date="2023-02" db="EMBL/GenBank/DDBJ databases">
        <title>LHISI_Scaffold_Assembly.</title>
        <authorList>
            <person name="Stuart O.P."/>
            <person name="Cleave R."/>
            <person name="Magrath M.J.L."/>
            <person name="Mikheyev A.S."/>
        </authorList>
    </citation>
    <scope>NUCLEOTIDE SEQUENCE [LARGE SCALE GENOMIC DNA]</scope>
    <source>
        <strain evidence="2">Daus_M_001</strain>
        <tissue evidence="2">Leg muscle</tissue>
    </source>
</reference>
<name>A0ABQ9GL33_9NEOP</name>
<gene>
    <name evidence="2" type="ORF">PR048_026326</name>
</gene>
<dbReference type="EMBL" id="JARBHB010000011">
    <property type="protein sequence ID" value="KAJ8872712.1"/>
    <property type="molecule type" value="Genomic_DNA"/>
</dbReference>
<protein>
    <recommendedName>
        <fullName evidence="1">HAT C-terminal dimerisation domain-containing protein</fullName>
    </recommendedName>
</protein>
<dbReference type="Proteomes" id="UP001159363">
    <property type="component" value="Chromosome 10"/>
</dbReference>
<evidence type="ECO:0000259" key="1">
    <source>
        <dbReference type="Pfam" id="PF05699"/>
    </source>
</evidence>
<comment type="caution">
    <text evidence="2">The sequence shown here is derived from an EMBL/GenBank/DDBJ whole genome shotgun (WGS) entry which is preliminary data.</text>
</comment>
<dbReference type="Pfam" id="PF05699">
    <property type="entry name" value="Dimer_Tnp_hAT"/>
    <property type="match status" value="1"/>
</dbReference>
<keyword evidence="3" id="KW-1185">Reference proteome</keyword>
<sequence length="262" mass="29182">MSLLKALKCCFPLHHSFKYVCTVIVDPRFIAVLLSEHTSNMKVNLNPNHCHLVRFRLVLRNKNKRKNTHTQNHQLYPGKVDPFIWQNNKINFPLLAPIAQHYLGIPATQVSSERLFSSAGNTVSIRRENLLAEHVEELVFLHGRLSKRIHLVAVELLSVVAVELLSVVAVELLSVVAVELLSVVAVELLSSFSVLLSYMEPLASLGPTLILSIDLLLFKSVASGRFVVLLWVIDWSPEFQMSVKIVDASCSGCAMSATIIPV</sequence>
<evidence type="ECO:0000313" key="2">
    <source>
        <dbReference type="EMBL" id="KAJ8872712.1"/>
    </source>
</evidence>
<dbReference type="PANTHER" id="PTHR47611:SF3">
    <property type="entry name" value="HAT C-TERMINAL DIMERISATION DOMAIN-CONTAINING PROTEIN"/>
    <property type="match status" value="1"/>
</dbReference>
<accession>A0ABQ9GL33</accession>
<feature type="domain" description="HAT C-terminal dimerisation" evidence="1">
    <location>
        <begin position="85"/>
        <end position="143"/>
    </location>
</feature>
<dbReference type="SUPFAM" id="SSF53098">
    <property type="entry name" value="Ribonuclease H-like"/>
    <property type="match status" value="1"/>
</dbReference>